<feature type="region of interest" description="Disordered" evidence="5">
    <location>
        <begin position="181"/>
        <end position="202"/>
    </location>
</feature>
<feature type="domain" description="RING-type" evidence="6">
    <location>
        <begin position="47"/>
        <end position="74"/>
    </location>
</feature>
<dbReference type="PROSITE" id="PS00518">
    <property type="entry name" value="ZF_RING_1"/>
    <property type="match status" value="1"/>
</dbReference>
<evidence type="ECO:0000256" key="2">
    <source>
        <dbReference type="ARBA" id="ARBA00022771"/>
    </source>
</evidence>
<dbReference type="SUPFAM" id="SSF57850">
    <property type="entry name" value="RING/U-box"/>
    <property type="match status" value="1"/>
</dbReference>
<evidence type="ECO:0000313" key="10">
    <source>
        <dbReference type="Proteomes" id="UP001152797"/>
    </source>
</evidence>
<reference evidence="7" key="1">
    <citation type="submission" date="2022-10" db="EMBL/GenBank/DDBJ databases">
        <authorList>
            <person name="Chen Y."/>
            <person name="Dougan E. K."/>
            <person name="Chan C."/>
            <person name="Rhodes N."/>
            <person name="Thang M."/>
        </authorList>
    </citation>
    <scope>NUCLEOTIDE SEQUENCE</scope>
</reference>
<dbReference type="EMBL" id="CAMXCT010000224">
    <property type="protein sequence ID" value="CAI3975754.1"/>
    <property type="molecule type" value="Genomic_DNA"/>
</dbReference>
<evidence type="ECO:0000256" key="1">
    <source>
        <dbReference type="ARBA" id="ARBA00022723"/>
    </source>
</evidence>
<dbReference type="InterPro" id="IPR017907">
    <property type="entry name" value="Znf_RING_CS"/>
</dbReference>
<dbReference type="InterPro" id="IPR001841">
    <property type="entry name" value="Znf_RING"/>
</dbReference>
<gene>
    <name evidence="7" type="ORF">C1SCF055_LOCUS4036</name>
</gene>
<keyword evidence="1" id="KW-0479">Metal-binding</keyword>
<evidence type="ECO:0000256" key="5">
    <source>
        <dbReference type="SAM" id="MobiDB-lite"/>
    </source>
</evidence>
<keyword evidence="3" id="KW-0862">Zinc</keyword>
<evidence type="ECO:0000313" key="7">
    <source>
        <dbReference type="EMBL" id="CAI3975754.1"/>
    </source>
</evidence>
<feature type="compositionally biased region" description="Basic residues" evidence="5">
    <location>
        <begin position="186"/>
        <end position="198"/>
    </location>
</feature>
<dbReference type="GO" id="GO:0008270">
    <property type="term" value="F:zinc ion binding"/>
    <property type="evidence" value="ECO:0007669"/>
    <property type="project" value="UniProtKB-KW"/>
</dbReference>
<evidence type="ECO:0000259" key="6">
    <source>
        <dbReference type="PROSITE" id="PS50089"/>
    </source>
</evidence>
<dbReference type="EMBL" id="CAMXCT030000224">
    <property type="protein sequence ID" value="CAL4763066.1"/>
    <property type="molecule type" value="Genomic_DNA"/>
</dbReference>
<dbReference type="Gene3D" id="3.30.40.10">
    <property type="entry name" value="Zinc/RING finger domain, C3HC4 (zinc finger)"/>
    <property type="match status" value="1"/>
</dbReference>
<evidence type="ECO:0000313" key="8">
    <source>
        <dbReference type="EMBL" id="CAL1129129.1"/>
    </source>
</evidence>
<dbReference type="EMBL" id="CAMXCT020000224">
    <property type="protein sequence ID" value="CAL1129129.1"/>
    <property type="molecule type" value="Genomic_DNA"/>
</dbReference>
<dbReference type="Pfam" id="PF13639">
    <property type="entry name" value="zf-RING_2"/>
    <property type="match status" value="1"/>
</dbReference>
<keyword evidence="10" id="KW-1185">Reference proteome</keyword>
<accession>A0A9P1FG51</accession>
<organism evidence="7">
    <name type="scientific">Cladocopium goreaui</name>
    <dbReference type="NCBI Taxonomy" id="2562237"/>
    <lineage>
        <taxon>Eukaryota</taxon>
        <taxon>Sar</taxon>
        <taxon>Alveolata</taxon>
        <taxon>Dinophyceae</taxon>
        <taxon>Suessiales</taxon>
        <taxon>Symbiodiniaceae</taxon>
        <taxon>Cladocopium</taxon>
    </lineage>
</organism>
<dbReference type="PROSITE" id="PS50089">
    <property type="entry name" value="ZF_RING_2"/>
    <property type="match status" value="1"/>
</dbReference>
<protein>
    <submittedName>
        <fullName evidence="9">Ubiquitin-like domain-containing protein</fullName>
    </submittedName>
</protein>
<dbReference type="InterPro" id="IPR013083">
    <property type="entry name" value="Znf_RING/FYVE/PHD"/>
</dbReference>
<dbReference type="AlphaFoldDB" id="A0A9P1FG51"/>
<comment type="caution">
    <text evidence="7">The sequence shown here is derived from an EMBL/GenBank/DDBJ whole genome shotgun (WGS) entry which is preliminary data.</text>
</comment>
<dbReference type="Proteomes" id="UP001152797">
    <property type="component" value="Unassembled WGS sequence"/>
</dbReference>
<dbReference type="OrthoDB" id="6270329at2759"/>
<keyword evidence="2 4" id="KW-0863">Zinc-finger</keyword>
<evidence type="ECO:0000256" key="4">
    <source>
        <dbReference type="PROSITE-ProRule" id="PRU00175"/>
    </source>
</evidence>
<evidence type="ECO:0000256" key="3">
    <source>
        <dbReference type="ARBA" id="ARBA00022833"/>
    </source>
</evidence>
<proteinExistence type="predicted"/>
<reference evidence="8" key="2">
    <citation type="submission" date="2024-04" db="EMBL/GenBank/DDBJ databases">
        <authorList>
            <person name="Chen Y."/>
            <person name="Shah S."/>
            <person name="Dougan E. K."/>
            <person name="Thang M."/>
            <person name="Chan C."/>
        </authorList>
    </citation>
    <scope>NUCLEOTIDE SEQUENCE [LARGE SCALE GENOMIC DNA]</scope>
</reference>
<name>A0A9P1FG51_9DINO</name>
<evidence type="ECO:0000313" key="9">
    <source>
        <dbReference type="EMBL" id="CAL4763066.1"/>
    </source>
</evidence>
<sequence>MDPVVSYCNLALPPNSSLGNMSNRWRTGLPTLAKEELQLLPEGVLLCGHIFCETCLGDWVVSGKKAGSMCPICRFDFTTESVDPEKIEEEETRPYFFVQVKKSSSGCPGASLPLLATTVQDIINKSLSEQGKTFQVKAYAQKRKSVELKCASCHYKTCAWKGFALAPTSCETLSSYELIDKDHGQPRPKAKAGRKSRGSRPPLQLTETIEYHGGITPKAFIQAVVKHFKNKPGPASFKVLCRSRKATKKGLVCSISCSTHCNNAENKPLCPWTWMATLLTATSSAGPQLRLRFAARLRAQRKKAAADTDAVPHTNKKAFQASDFEFLCDKLNAGLGGSTSVSSSDPRLLSGDKFLRCVNLRMSPEAVCTPLICPLMLHLTLSLLPQPWCLKVSTDGTYRLLFEQYTLLTLGVNVKKRQEGASYAFRSSFVPLAFCFAHVEDGGAYGPFAQTVMEVAQAIGHPLNASHVLQFHGDLHKGVESRSAVFPHSQRLSDWAHATGATSQGPSGLHGYFHQVFGDSQLTCFLLQWCRISRTMTLLLFHEVWSHIFAMLEELDYAQVARNIQRQYFQCVAGPGDVSLWSAPWRSGPDRIMPGTDAGSAPQESWHGNSLKPAFAVRKYDPFELATHLQATIVDPQLQDLQGRMKDDASFEDWPAVGKYFDQHILHNSCALAKEGRVPPQALLGLNLHQSFQDAAGNTWMLLPKSTLKVDWAKSGRKKAYKHRALDRLPPNAVEKFADMVRATSNLQIKEAWQNLGFYSADGRINWKGAAKMFDDWNVVLSGPLARQFWQLHHILLSRQTFRIATSMPFTSASIAQLLRSGALVSICMHRCSITTSSTSAACHVPRPKVDQPKRLDQLPPQFLPAHSWSRLGAPCFFVSVVLAQIHTANGHFVFRPNSQSRLRALVSCDACPTSNNCSPSHLYYVRFCGDFWVQCRCCPQHHDASGQRRDLRYLHNLACFFFRFFWSPHAFCSLCAM</sequence>